<evidence type="ECO:0000256" key="1">
    <source>
        <dbReference type="SAM" id="MobiDB-lite"/>
    </source>
</evidence>
<protein>
    <submittedName>
        <fullName evidence="2">Uncharacterized protein</fullName>
    </submittedName>
</protein>
<dbReference type="Gramene" id="ORUFI06G11300.1">
    <property type="protein sequence ID" value="ORUFI06G11300.1"/>
    <property type="gene ID" value="ORUFI06G11300"/>
</dbReference>
<organism evidence="2 3">
    <name type="scientific">Oryza rufipogon</name>
    <name type="common">Brownbeard rice</name>
    <name type="synonym">Asian wild rice</name>
    <dbReference type="NCBI Taxonomy" id="4529"/>
    <lineage>
        <taxon>Eukaryota</taxon>
        <taxon>Viridiplantae</taxon>
        <taxon>Streptophyta</taxon>
        <taxon>Embryophyta</taxon>
        <taxon>Tracheophyta</taxon>
        <taxon>Spermatophyta</taxon>
        <taxon>Magnoliopsida</taxon>
        <taxon>Liliopsida</taxon>
        <taxon>Poales</taxon>
        <taxon>Poaceae</taxon>
        <taxon>BOP clade</taxon>
        <taxon>Oryzoideae</taxon>
        <taxon>Oryzeae</taxon>
        <taxon>Oryzinae</taxon>
        <taxon>Oryza</taxon>
    </lineage>
</organism>
<proteinExistence type="predicted"/>
<feature type="compositionally biased region" description="Low complexity" evidence="1">
    <location>
        <begin position="72"/>
        <end position="85"/>
    </location>
</feature>
<name>A0A0E0PWD0_ORYRU</name>
<dbReference type="AlphaFoldDB" id="A0A0E0PWD0"/>
<dbReference type="HOGENOM" id="CLU_187176_0_0_1"/>
<accession>A0A0E0PWD0</accession>
<reference evidence="2" key="2">
    <citation type="submission" date="2015-06" db="UniProtKB">
        <authorList>
            <consortium name="EnsemblPlants"/>
        </authorList>
    </citation>
    <scope>IDENTIFICATION</scope>
</reference>
<evidence type="ECO:0000313" key="2">
    <source>
        <dbReference type="EnsemblPlants" id="ORUFI06G11300.1"/>
    </source>
</evidence>
<reference evidence="3" key="1">
    <citation type="submission" date="2013-06" db="EMBL/GenBank/DDBJ databases">
        <authorList>
            <person name="Zhao Q."/>
        </authorList>
    </citation>
    <scope>NUCLEOTIDE SEQUENCE</scope>
    <source>
        <strain evidence="3">cv. W1943</strain>
    </source>
</reference>
<feature type="region of interest" description="Disordered" evidence="1">
    <location>
        <begin position="66"/>
        <end position="92"/>
    </location>
</feature>
<evidence type="ECO:0000313" key="3">
    <source>
        <dbReference type="Proteomes" id="UP000008022"/>
    </source>
</evidence>
<sequence>MPYPVTEIRGRREHLAVPQLRPCATMALPADRVVLMEPDGLAVVALLDEVHVAVLLRVRALTSISGKQMKPTASSVAATDTTARSNASMADR</sequence>
<dbReference type="Proteomes" id="UP000008022">
    <property type="component" value="Unassembled WGS sequence"/>
</dbReference>
<dbReference type="EnsemblPlants" id="ORUFI06G11300.1">
    <property type="protein sequence ID" value="ORUFI06G11300.1"/>
    <property type="gene ID" value="ORUFI06G11300"/>
</dbReference>
<keyword evidence="3" id="KW-1185">Reference proteome</keyword>